<dbReference type="SUPFAM" id="SSF53850">
    <property type="entry name" value="Periplasmic binding protein-like II"/>
    <property type="match status" value="1"/>
</dbReference>
<organism evidence="2 3">
    <name type="scientific">Paenibacillus foliorum</name>
    <dbReference type="NCBI Taxonomy" id="2654974"/>
    <lineage>
        <taxon>Bacteria</taxon>
        <taxon>Bacillati</taxon>
        <taxon>Bacillota</taxon>
        <taxon>Bacilli</taxon>
        <taxon>Bacillales</taxon>
        <taxon>Paenibacillaceae</taxon>
        <taxon>Paenibacillus</taxon>
    </lineage>
</organism>
<keyword evidence="1" id="KW-0732">Signal</keyword>
<dbReference type="Pfam" id="PF01547">
    <property type="entry name" value="SBP_bac_1"/>
    <property type="match status" value="1"/>
</dbReference>
<dbReference type="RefSeq" id="WP_171650935.1">
    <property type="nucleotide sequence ID" value="NZ_WHOD01000022.1"/>
</dbReference>
<dbReference type="CDD" id="cd13581">
    <property type="entry name" value="PBP2_AlgQ_like_2"/>
    <property type="match status" value="1"/>
</dbReference>
<dbReference type="Proteomes" id="UP000641588">
    <property type="component" value="Unassembled WGS sequence"/>
</dbReference>
<accession>A0A972GRY3</accession>
<gene>
    <name evidence="2" type="ORF">GC093_05745</name>
</gene>
<comment type="caution">
    <text evidence="2">The sequence shown here is derived from an EMBL/GenBank/DDBJ whole genome shotgun (WGS) entry which is preliminary data.</text>
</comment>
<dbReference type="Gene3D" id="3.40.190.10">
    <property type="entry name" value="Periplasmic binding protein-like II"/>
    <property type="match status" value="2"/>
</dbReference>
<protein>
    <submittedName>
        <fullName evidence="2">Extracellular solute-binding protein</fullName>
    </submittedName>
</protein>
<dbReference type="InterPro" id="IPR006059">
    <property type="entry name" value="SBP"/>
</dbReference>
<dbReference type="PROSITE" id="PS51257">
    <property type="entry name" value="PROKAR_LIPOPROTEIN"/>
    <property type="match status" value="1"/>
</dbReference>
<dbReference type="InterPro" id="IPR050490">
    <property type="entry name" value="Bact_solute-bd_prot1"/>
</dbReference>
<feature type="chain" id="PRO_5038821840" evidence="1">
    <location>
        <begin position="22"/>
        <end position="553"/>
    </location>
</feature>
<dbReference type="EMBL" id="WHOD01000022">
    <property type="protein sequence ID" value="NOU92732.1"/>
    <property type="molecule type" value="Genomic_DNA"/>
</dbReference>
<name>A0A972GRY3_9BACL</name>
<sequence length="553" mass="61986">MKKSAAIVVSMLTVTSLLASACSSPKEPSKASPGAATADQVSEAGVFPITKEKTKMKVMIKGSSIVENFATNEFTKWLEDKTNIQLEWEVAPEKSFQEKLNVAMASGDYPDILINMSVTPIQQSIYGKDGVFVPLNSYIEKYGVETKKMWTQVSYAKDLMTMPDGKIYSLPQINQCYHCSYGQKMFINQTWLTKLGLQMPTTTDEFYQVLKAFKEKDPNGNGKADEIPLVGAIGSPSTSIQQTQLDPFIMSAFVEKDFTYKLVKDGKVQVAFNQPEWKEGLKYLNKLYKEGLIASQSFTQDKNQLKQMGMNPDAAIIGAVPAQNQGNFIEIDSARFKDYVAVPPLKGPTGVRSAPFQPYYILQGQFVITDKAKNPAAAFRLADLMMSEEATLRSTVGRPGQEWDKAAPGELGLDGKQAQWKQLTTFGKLQNVHWAQAGPSSRTNEFRLGQYADPKLPLETILYNESKQKYEPYQLDPKKVVPPLFFTNEQSEELANIEKVIADYRSEFFAKSVTGSVDIEKEWSNYLATLDKMNIKRYLEIHQQAYDAWASKK</sequence>
<reference evidence="2" key="1">
    <citation type="submission" date="2019-10" db="EMBL/GenBank/DDBJ databases">
        <title>Description of Paenibacillus glebae sp. nov.</title>
        <authorList>
            <person name="Carlier A."/>
            <person name="Qi S."/>
        </authorList>
    </citation>
    <scope>NUCLEOTIDE SEQUENCE</scope>
    <source>
        <strain evidence="2">LMG 31456</strain>
    </source>
</reference>
<evidence type="ECO:0000256" key="1">
    <source>
        <dbReference type="SAM" id="SignalP"/>
    </source>
</evidence>
<dbReference type="PANTHER" id="PTHR43649:SF12">
    <property type="entry name" value="DIACETYLCHITOBIOSE BINDING PROTEIN DASA"/>
    <property type="match status" value="1"/>
</dbReference>
<evidence type="ECO:0000313" key="2">
    <source>
        <dbReference type="EMBL" id="NOU92732.1"/>
    </source>
</evidence>
<feature type="signal peptide" evidence="1">
    <location>
        <begin position="1"/>
        <end position="21"/>
    </location>
</feature>
<evidence type="ECO:0000313" key="3">
    <source>
        <dbReference type="Proteomes" id="UP000641588"/>
    </source>
</evidence>
<proteinExistence type="predicted"/>
<dbReference type="AlphaFoldDB" id="A0A972GRY3"/>
<dbReference type="PANTHER" id="PTHR43649">
    <property type="entry name" value="ARABINOSE-BINDING PROTEIN-RELATED"/>
    <property type="match status" value="1"/>
</dbReference>
<keyword evidence="3" id="KW-1185">Reference proteome</keyword>